<dbReference type="AlphaFoldDB" id="G0IVK2"/>
<dbReference type="KEGG" id="cmr:Cycma_0419"/>
<reference evidence="2" key="1">
    <citation type="submission" date="2011-07" db="EMBL/GenBank/DDBJ databases">
        <title>The complete genome of Cyclobacterium marinum DSM 745.</title>
        <authorList>
            <person name="Lucas S."/>
            <person name="Han J."/>
            <person name="Lapidus A."/>
            <person name="Bruce D."/>
            <person name="Goodwin L."/>
            <person name="Pitluck S."/>
            <person name="Peters L."/>
            <person name="Kyrpides N."/>
            <person name="Mavromatis K."/>
            <person name="Ivanova N."/>
            <person name="Ovchinnikova G."/>
            <person name="Chertkov O."/>
            <person name="Detter J.C."/>
            <person name="Tapia R."/>
            <person name="Han C."/>
            <person name="Land M."/>
            <person name="Hauser L."/>
            <person name="Markowitz V."/>
            <person name="Cheng J.-F."/>
            <person name="Hugenholtz P."/>
            <person name="Woyke T."/>
            <person name="Wu D."/>
            <person name="Tindall B."/>
            <person name="Schuetze A."/>
            <person name="Brambilla E."/>
            <person name="Klenk H.-P."/>
            <person name="Eisen J.A."/>
        </authorList>
    </citation>
    <scope>NUCLEOTIDE SEQUENCE [LARGE SCALE GENOMIC DNA]</scope>
    <source>
        <strain evidence="2">ATCC 25205 / DSM 745 / LMG 13164 / NCIMB 1802</strain>
    </source>
</reference>
<dbReference type="HOGENOM" id="CLU_2989108_0_0_10"/>
<proteinExistence type="predicted"/>
<dbReference type="EMBL" id="CP002955">
    <property type="protein sequence ID" value="AEL24198.1"/>
    <property type="molecule type" value="Genomic_DNA"/>
</dbReference>
<organism evidence="1 2">
    <name type="scientific">Cyclobacterium marinum (strain ATCC 25205 / DSM 745 / LMG 13164 / NCIMB 1802)</name>
    <name type="common">Flectobacillus marinus</name>
    <dbReference type="NCBI Taxonomy" id="880070"/>
    <lineage>
        <taxon>Bacteria</taxon>
        <taxon>Pseudomonadati</taxon>
        <taxon>Bacteroidota</taxon>
        <taxon>Cytophagia</taxon>
        <taxon>Cytophagales</taxon>
        <taxon>Cyclobacteriaceae</taxon>
        <taxon>Cyclobacterium</taxon>
    </lineage>
</organism>
<sequence length="57" mass="6943">MAWSRKPLFSALNFYQPNQKNKSIATYYDINQALEEKYLNQWAFFSIFFMTPLKNRK</sequence>
<evidence type="ECO:0000313" key="2">
    <source>
        <dbReference type="Proteomes" id="UP000001635"/>
    </source>
</evidence>
<keyword evidence="2" id="KW-1185">Reference proteome</keyword>
<accession>G0IVK2</accession>
<evidence type="ECO:0000313" key="1">
    <source>
        <dbReference type="EMBL" id="AEL24198.1"/>
    </source>
</evidence>
<name>G0IVK2_CYCMS</name>
<gene>
    <name evidence="1" type="ordered locus">Cycma_0419</name>
</gene>
<dbReference type="Proteomes" id="UP000001635">
    <property type="component" value="Chromosome"/>
</dbReference>
<protein>
    <submittedName>
        <fullName evidence="1">Uncharacterized protein</fullName>
    </submittedName>
</protein>